<keyword evidence="1" id="KW-0812">Transmembrane</keyword>
<dbReference type="Proteomes" id="UP000799779">
    <property type="component" value="Unassembled WGS sequence"/>
</dbReference>
<reference evidence="2" key="1">
    <citation type="journal article" date="2020" name="Stud. Mycol.">
        <title>101 Dothideomycetes genomes: a test case for predicting lifestyles and emergence of pathogens.</title>
        <authorList>
            <person name="Haridas S."/>
            <person name="Albert R."/>
            <person name="Binder M."/>
            <person name="Bloem J."/>
            <person name="Labutti K."/>
            <person name="Salamov A."/>
            <person name="Andreopoulos B."/>
            <person name="Baker S."/>
            <person name="Barry K."/>
            <person name="Bills G."/>
            <person name="Bluhm B."/>
            <person name="Cannon C."/>
            <person name="Castanera R."/>
            <person name="Culley D."/>
            <person name="Daum C."/>
            <person name="Ezra D."/>
            <person name="Gonzalez J."/>
            <person name="Henrissat B."/>
            <person name="Kuo A."/>
            <person name="Liang C."/>
            <person name="Lipzen A."/>
            <person name="Lutzoni F."/>
            <person name="Magnuson J."/>
            <person name="Mondo S."/>
            <person name="Nolan M."/>
            <person name="Ohm R."/>
            <person name="Pangilinan J."/>
            <person name="Park H.-J."/>
            <person name="Ramirez L."/>
            <person name="Alfaro M."/>
            <person name="Sun H."/>
            <person name="Tritt A."/>
            <person name="Yoshinaga Y."/>
            <person name="Zwiers L.-H."/>
            <person name="Turgeon B."/>
            <person name="Goodwin S."/>
            <person name="Spatafora J."/>
            <person name="Crous P."/>
            <person name="Grigoriev I."/>
        </authorList>
    </citation>
    <scope>NUCLEOTIDE SEQUENCE</scope>
    <source>
        <strain evidence="2">CBS 123094</strain>
    </source>
</reference>
<protein>
    <submittedName>
        <fullName evidence="2">Uncharacterized protein</fullName>
    </submittedName>
</protein>
<keyword evidence="1" id="KW-1133">Transmembrane helix</keyword>
<keyword evidence="3" id="KW-1185">Reference proteome</keyword>
<evidence type="ECO:0000313" key="3">
    <source>
        <dbReference type="Proteomes" id="UP000799779"/>
    </source>
</evidence>
<evidence type="ECO:0000256" key="1">
    <source>
        <dbReference type="SAM" id="Phobius"/>
    </source>
</evidence>
<gene>
    <name evidence="2" type="ORF">P154DRAFT_583484</name>
</gene>
<keyword evidence="1" id="KW-0472">Membrane</keyword>
<dbReference type="AlphaFoldDB" id="A0A6A5VTR0"/>
<sequence length="173" mass="19322">MARLLNFSNSHPTSTDGAIILENPIISMKRFVGDLLSFMIYRQGWLLGKSQDDVIASGSIASNVFGNIFAALIHDSRIMDDGIPSRVKVTPIRWYQRFLIRWRVLYALIAVLTWIVLIYVAFGIPTNKSFFPVDISTLEGVLSSFGGGQYTYTPGENRQTRRVAFGSVSLPSQ</sequence>
<proteinExistence type="predicted"/>
<dbReference type="EMBL" id="ML977801">
    <property type="protein sequence ID" value="KAF1992770.1"/>
    <property type="molecule type" value="Genomic_DNA"/>
</dbReference>
<feature type="transmembrane region" description="Helical" evidence="1">
    <location>
        <begin position="104"/>
        <end position="124"/>
    </location>
</feature>
<accession>A0A6A5VTR0</accession>
<organism evidence="2 3">
    <name type="scientific">Amniculicola lignicola CBS 123094</name>
    <dbReference type="NCBI Taxonomy" id="1392246"/>
    <lineage>
        <taxon>Eukaryota</taxon>
        <taxon>Fungi</taxon>
        <taxon>Dikarya</taxon>
        <taxon>Ascomycota</taxon>
        <taxon>Pezizomycotina</taxon>
        <taxon>Dothideomycetes</taxon>
        <taxon>Pleosporomycetidae</taxon>
        <taxon>Pleosporales</taxon>
        <taxon>Amniculicolaceae</taxon>
        <taxon>Amniculicola</taxon>
    </lineage>
</organism>
<name>A0A6A5VTR0_9PLEO</name>
<evidence type="ECO:0000313" key="2">
    <source>
        <dbReference type="EMBL" id="KAF1992770.1"/>
    </source>
</evidence>